<sequence>MEVLSTERICSAETCRHLDRGYIADAAAGDDSGNNVAGVRSLIKVIFS</sequence>
<dbReference type="EMBL" id="CP046639">
    <property type="protein sequence ID" value="QLL66574.1"/>
    <property type="molecule type" value="Genomic_DNA"/>
</dbReference>
<dbReference type="AlphaFoldDB" id="A0A7H9DYC6"/>
<reference evidence="1 2" key="1">
    <citation type="submission" date="2019-12" db="EMBL/GenBank/DDBJ databases">
        <title>A sheep strain of Anaplasma phagocytophilum contains multiple genomes.</title>
        <authorList>
            <person name="Barbet A.F."/>
            <person name="Crosby F.L."/>
            <person name="Eskeland S."/>
            <person name="Stuen S."/>
            <person name="Granquist E.G."/>
            <person name="Munderloh U.G."/>
        </authorList>
    </citation>
    <scope>NUCLEOTIDE SEQUENCE [LARGE SCALE GENOMIC DNA]</scope>
    <source>
        <strain evidence="1 2">Norway Variant 1</strain>
    </source>
</reference>
<gene>
    <name evidence="1" type="ORF">O998_01700</name>
</gene>
<dbReference type="Proteomes" id="UP000510938">
    <property type="component" value="Chromosome"/>
</dbReference>
<name>A0A7H9DYC6_ANAPH</name>
<organism evidence="1 2">
    <name type="scientific">Anaplasma phagocytophilum str. Norway variant1</name>
    <dbReference type="NCBI Taxonomy" id="1392506"/>
    <lineage>
        <taxon>Bacteria</taxon>
        <taxon>Pseudomonadati</taxon>
        <taxon>Pseudomonadota</taxon>
        <taxon>Alphaproteobacteria</taxon>
        <taxon>Rickettsiales</taxon>
        <taxon>Anaplasmataceae</taxon>
        <taxon>Anaplasma</taxon>
        <taxon>phagocytophilum group</taxon>
    </lineage>
</organism>
<evidence type="ECO:0000313" key="2">
    <source>
        <dbReference type="Proteomes" id="UP000510938"/>
    </source>
</evidence>
<proteinExistence type="predicted"/>
<accession>A0A7H9DYC6</accession>
<evidence type="ECO:0000313" key="1">
    <source>
        <dbReference type="EMBL" id="QLL66574.1"/>
    </source>
</evidence>
<dbReference type="RefSeq" id="WP_180843767.1">
    <property type="nucleotide sequence ID" value="NZ_CP046639.1"/>
</dbReference>
<protein>
    <submittedName>
        <fullName evidence="1">Uncharacterized protein</fullName>
    </submittedName>
</protein>